<organism evidence="1">
    <name type="scientific">Streptomyces sp. R35</name>
    <dbReference type="NCBI Taxonomy" id="3238630"/>
    <lineage>
        <taxon>Bacteria</taxon>
        <taxon>Bacillati</taxon>
        <taxon>Actinomycetota</taxon>
        <taxon>Actinomycetes</taxon>
        <taxon>Kitasatosporales</taxon>
        <taxon>Streptomycetaceae</taxon>
        <taxon>Streptomyces</taxon>
    </lineage>
</organism>
<accession>A0AB39SCZ5</accession>
<dbReference type="AlphaFoldDB" id="A0AB39SCZ5"/>
<dbReference type="EMBL" id="CP163440">
    <property type="protein sequence ID" value="XDQ65035.1"/>
    <property type="molecule type" value="Genomic_DNA"/>
</dbReference>
<evidence type="ECO:0000313" key="1">
    <source>
        <dbReference type="EMBL" id="XDQ65035.1"/>
    </source>
</evidence>
<proteinExistence type="predicted"/>
<name>A0AB39SCZ5_9ACTN</name>
<sequence>MAESLSQDATRTLKALLTGSDPVSSALRAQIPHTQPAGTCGCGCVTVDLVVDRTQAPSAPVHGNPAADAWYVFPEDAGVMVFTEGGYLSLLEIYSASGKPITTWPEPRFAER</sequence>
<reference evidence="1" key="1">
    <citation type="submission" date="2024-07" db="EMBL/GenBank/DDBJ databases">
        <authorList>
            <person name="Yu S.T."/>
        </authorList>
    </citation>
    <scope>NUCLEOTIDE SEQUENCE</scope>
    <source>
        <strain evidence="1">R35</strain>
    </source>
</reference>
<dbReference type="RefSeq" id="WP_369261573.1">
    <property type="nucleotide sequence ID" value="NZ_CP163440.1"/>
</dbReference>
<protein>
    <submittedName>
        <fullName evidence="1">Uncharacterized protein</fullName>
    </submittedName>
</protein>
<gene>
    <name evidence="1" type="ORF">AB5J50_31745</name>
</gene>